<protein>
    <submittedName>
        <fullName evidence="1">Uncharacterized protein</fullName>
    </submittedName>
</protein>
<dbReference type="Proteomes" id="UP000315496">
    <property type="component" value="Chromosome 5"/>
</dbReference>
<comment type="caution">
    <text evidence="1">The sequence shown here is derived from an EMBL/GenBank/DDBJ whole genome shotgun (WGS) entry which is preliminary data.</text>
</comment>
<sequence length="451" mass="49036">MEQALTASASPEATLPRTKKVTVRHAARFAGGEEATGAVLAAVGAAYRGHFTSVRPHGHTLCFTCTDSLAARLQELARARELAALGPAPEVQVSQISRVELPSEQAAAFKAFLRSRTVRNALTGVLVLDLSNGAERYEAWVEKYLRCNEGQLAPQLVQDLKKRALSLVDLGQTNVIVEYLAQEKVHTLLLEGNKLSDLHALTCPTGLKNAGDLRNLSLASNELRDVRELDKLRYVRQLSSVIVTDNPVVKTQAFVRAAGNYPFKLLVIPRELPSLPRQSPYRLFKEFYGRLCGAVCNGDSSALDACCTLQAAAFGLTADAVSQVCHVITLSDREAYILRGPANLYLREMSSALGGRIIFPGPAPEITGIICAVVQNPYCQQAFSEGSTHLIQFVFSCSGRAELRTRRTPAGTGIPLEYTRSLILVRPYGTDMDMDSVRVVSDVAHFRPATA</sequence>
<dbReference type="OrthoDB" id="433501at2759"/>
<organism evidence="1 2">
    <name type="scientific">Giardia muris</name>
    <dbReference type="NCBI Taxonomy" id="5742"/>
    <lineage>
        <taxon>Eukaryota</taxon>
        <taxon>Metamonada</taxon>
        <taxon>Diplomonadida</taxon>
        <taxon>Hexamitidae</taxon>
        <taxon>Giardiinae</taxon>
        <taxon>Giardia</taxon>
    </lineage>
</organism>
<dbReference type="InterPro" id="IPR001611">
    <property type="entry name" value="Leu-rich_rpt"/>
</dbReference>
<keyword evidence="2" id="KW-1185">Reference proteome</keyword>
<proteinExistence type="predicted"/>
<dbReference type="EMBL" id="VDLU01000005">
    <property type="protein sequence ID" value="TNJ26481.1"/>
    <property type="molecule type" value="Genomic_DNA"/>
</dbReference>
<dbReference type="Gene3D" id="3.80.10.10">
    <property type="entry name" value="Ribonuclease Inhibitor"/>
    <property type="match status" value="1"/>
</dbReference>
<reference evidence="1 2" key="1">
    <citation type="submission" date="2019-05" db="EMBL/GenBank/DDBJ databases">
        <title>The compact genome of Giardia muris reveals important steps in the evolution of intestinal protozoan parasites.</title>
        <authorList>
            <person name="Xu F."/>
            <person name="Jimenez-Gonzalez A."/>
            <person name="Einarsson E."/>
            <person name="Astvaldsson A."/>
            <person name="Peirasmaki D."/>
            <person name="Eckmann L."/>
            <person name="Andersson J.O."/>
            <person name="Svard S.G."/>
            <person name="Jerlstrom-Hultqvist J."/>
        </authorList>
    </citation>
    <scope>NUCLEOTIDE SEQUENCE [LARGE SCALE GENOMIC DNA]</scope>
    <source>
        <strain evidence="1 2">Roberts-Thomson</strain>
    </source>
</reference>
<dbReference type="SUPFAM" id="SSF52058">
    <property type="entry name" value="L domain-like"/>
    <property type="match status" value="1"/>
</dbReference>
<evidence type="ECO:0000313" key="2">
    <source>
        <dbReference type="Proteomes" id="UP000315496"/>
    </source>
</evidence>
<dbReference type="AlphaFoldDB" id="A0A4Z1T241"/>
<dbReference type="PROSITE" id="PS51450">
    <property type="entry name" value="LRR"/>
    <property type="match status" value="1"/>
</dbReference>
<evidence type="ECO:0000313" key="1">
    <source>
        <dbReference type="EMBL" id="TNJ26481.1"/>
    </source>
</evidence>
<accession>A0A4Z1T241</accession>
<dbReference type="InterPro" id="IPR032675">
    <property type="entry name" value="LRR_dom_sf"/>
</dbReference>
<name>A0A4Z1T241_GIAMU</name>
<gene>
    <name evidence="1" type="ORF">GMRT_13935</name>
</gene>
<dbReference type="VEuPathDB" id="GiardiaDB:GMRT_13935"/>